<dbReference type="EMBL" id="CP119316">
    <property type="protein sequence ID" value="WEK45585.1"/>
    <property type="molecule type" value="Genomic_DNA"/>
</dbReference>
<feature type="domain" description="HTH marR-type" evidence="1">
    <location>
        <begin position="9"/>
        <end position="145"/>
    </location>
</feature>
<evidence type="ECO:0000313" key="3">
    <source>
        <dbReference type="Proteomes" id="UP001218362"/>
    </source>
</evidence>
<organism evidence="2 3">
    <name type="scientific">Candidatus Andeanibacterium colombiense</name>
    <dbReference type="NCBI Taxonomy" id="3121345"/>
    <lineage>
        <taxon>Bacteria</taxon>
        <taxon>Pseudomonadati</taxon>
        <taxon>Pseudomonadota</taxon>
        <taxon>Alphaproteobacteria</taxon>
        <taxon>Sphingomonadales</taxon>
        <taxon>Sphingomonadaceae</taxon>
        <taxon>Candidatus Andeanibacterium</taxon>
    </lineage>
</organism>
<dbReference type="PANTHER" id="PTHR39515:SF2">
    <property type="entry name" value="HTH-TYPE TRANSCRIPTIONAL REGULATOR RV0880"/>
    <property type="match status" value="1"/>
</dbReference>
<dbReference type="Gene3D" id="1.10.10.10">
    <property type="entry name" value="Winged helix-like DNA-binding domain superfamily/Winged helix DNA-binding domain"/>
    <property type="match status" value="1"/>
</dbReference>
<evidence type="ECO:0000313" key="2">
    <source>
        <dbReference type="EMBL" id="WEK45585.1"/>
    </source>
</evidence>
<sequence>MSSTEPVSTTELAQGLRAFVRALRRRLREQADFGDLTPSQMDAILRLDADGPSTTSSLARAAGIRPQSMGTVVAALNAAGLVHGAPDPADGRQTLLSLTERCRDWLFEARALRDDWLTSTLEQMLSPAERAQIAATLPLLSRLVERAAK</sequence>
<dbReference type="Proteomes" id="UP001218362">
    <property type="component" value="Chromosome"/>
</dbReference>
<dbReference type="InterPro" id="IPR036390">
    <property type="entry name" value="WH_DNA-bd_sf"/>
</dbReference>
<proteinExistence type="predicted"/>
<dbReference type="AlphaFoldDB" id="A0AAJ5X0X5"/>
<dbReference type="InterPro" id="IPR000835">
    <property type="entry name" value="HTH_MarR-typ"/>
</dbReference>
<dbReference type="PANTHER" id="PTHR39515">
    <property type="entry name" value="CONSERVED PROTEIN"/>
    <property type="match status" value="1"/>
</dbReference>
<accession>A0AAJ5X0X5</accession>
<reference evidence="2" key="1">
    <citation type="submission" date="2023-03" db="EMBL/GenBank/DDBJ databases">
        <title>Andean soil-derived lignocellulolytic bacterial consortium as a source of novel taxa and putative plastic-active enzymes.</title>
        <authorList>
            <person name="Diaz-Garcia L."/>
            <person name="Chuvochina M."/>
            <person name="Feuerriegel G."/>
            <person name="Bunk B."/>
            <person name="Sproer C."/>
            <person name="Streit W.R."/>
            <person name="Rodriguez L.M."/>
            <person name="Overmann J."/>
            <person name="Jimenez D.J."/>
        </authorList>
    </citation>
    <scope>NUCLEOTIDE SEQUENCE</scope>
    <source>
        <strain evidence="2">MAG 26</strain>
    </source>
</reference>
<protein>
    <submittedName>
        <fullName evidence="2">MarR family transcriptional regulator</fullName>
    </submittedName>
</protein>
<dbReference type="GO" id="GO:0003700">
    <property type="term" value="F:DNA-binding transcription factor activity"/>
    <property type="evidence" value="ECO:0007669"/>
    <property type="project" value="InterPro"/>
</dbReference>
<dbReference type="KEGG" id="acob:P0Y56_11145"/>
<dbReference type="SMART" id="SM00347">
    <property type="entry name" value="HTH_MARR"/>
    <property type="match status" value="1"/>
</dbReference>
<name>A0AAJ5X0X5_9SPHN</name>
<evidence type="ECO:0000259" key="1">
    <source>
        <dbReference type="PROSITE" id="PS50995"/>
    </source>
</evidence>
<dbReference type="SUPFAM" id="SSF46785">
    <property type="entry name" value="Winged helix' DNA-binding domain"/>
    <property type="match status" value="1"/>
</dbReference>
<dbReference type="InterPro" id="IPR052526">
    <property type="entry name" value="HTH-type_Bedaq_tolerance"/>
</dbReference>
<dbReference type="Pfam" id="PF12802">
    <property type="entry name" value="MarR_2"/>
    <property type="match status" value="1"/>
</dbReference>
<dbReference type="InterPro" id="IPR036388">
    <property type="entry name" value="WH-like_DNA-bd_sf"/>
</dbReference>
<gene>
    <name evidence="2" type="ORF">P0Y56_11145</name>
</gene>
<dbReference type="PROSITE" id="PS50995">
    <property type="entry name" value="HTH_MARR_2"/>
    <property type="match status" value="1"/>
</dbReference>